<dbReference type="InterPro" id="IPR001806">
    <property type="entry name" value="Small_GTPase"/>
</dbReference>
<feature type="transmembrane region" description="Helical" evidence="5">
    <location>
        <begin position="90"/>
        <end position="110"/>
    </location>
</feature>
<dbReference type="AlphaFoldDB" id="X6NKK9"/>
<dbReference type="InterPro" id="IPR027417">
    <property type="entry name" value="P-loop_NTPase"/>
</dbReference>
<protein>
    <submittedName>
        <fullName evidence="6">RAB32, member RAS oncogene family</fullName>
    </submittedName>
</protein>
<evidence type="ECO:0000256" key="3">
    <source>
        <dbReference type="ARBA" id="ARBA00023134"/>
    </source>
</evidence>
<keyword evidence="5" id="KW-0472">Membrane</keyword>
<dbReference type="GO" id="GO:0045335">
    <property type="term" value="C:phagocytic vesicle"/>
    <property type="evidence" value="ECO:0007669"/>
    <property type="project" value="TreeGrafter"/>
</dbReference>
<dbReference type="PANTHER" id="PTHR47981:SF20">
    <property type="entry name" value="RAS-RELATED PROTEIN RAB-7A"/>
    <property type="match status" value="1"/>
</dbReference>
<reference evidence="6 7" key="1">
    <citation type="journal article" date="2013" name="Curr. Biol.">
        <title>The Genome of the Foraminiferan Reticulomyxa filosa.</title>
        <authorList>
            <person name="Glockner G."/>
            <person name="Hulsmann N."/>
            <person name="Schleicher M."/>
            <person name="Noegel A.A."/>
            <person name="Eichinger L."/>
            <person name="Gallinger C."/>
            <person name="Pawlowski J."/>
            <person name="Sierra R."/>
            <person name="Euteneuer U."/>
            <person name="Pillet L."/>
            <person name="Moustafa A."/>
            <person name="Platzer M."/>
            <person name="Groth M."/>
            <person name="Szafranski K."/>
            <person name="Schliwa M."/>
        </authorList>
    </citation>
    <scope>NUCLEOTIDE SEQUENCE [LARGE SCALE GENOMIC DNA]</scope>
</reference>
<dbReference type="PROSITE" id="PS51419">
    <property type="entry name" value="RAB"/>
    <property type="match status" value="1"/>
</dbReference>
<evidence type="ECO:0000313" key="7">
    <source>
        <dbReference type="Proteomes" id="UP000023152"/>
    </source>
</evidence>
<dbReference type="GO" id="GO:0005525">
    <property type="term" value="F:GTP binding"/>
    <property type="evidence" value="ECO:0007669"/>
    <property type="project" value="UniProtKB-KW"/>
</dbReference>
<keyword evidence="7" id="KW-1185">Reference proteome</keyword>
<dbReference type="GO" id="GO:0090385">
    <property type="term" value="P:phagosome-lysosome fusion"/>
    <property type="evidence" value="ECO:0007669"/>
    <property type="project" value="TreeGrafter"/>
</dbReference>
<dbReference type="SUPFAM" id="SSF52540">
    <property type="entry name" value="P-loop containing nucleoside triphosphate hydrolases"/>
    <property type="match status" value="1"/>
</dbReference>
<evidence type="ECO:0000256" key="4">
    <source>
        <dbReference type="SAM" id="MobiDB-lite"/>
    </source>
</evidence>
<sequence length="306" mass="34994">MVCQKKEKCCCILSSLGYMFIPSKLESREEKGTVAKILVIGDVCTGKTSIIQRYVYKTFPENHHATLGVDFALKRVRVEDTLLNVQMWDIAGMFKIQIISLSPFFFFLSFKKTNRNKKKKGGQERFIGLAPTYYKHAVAAIVVFDITQKDTLNGAKKWKVDVDEKVFLRNGDNIPVVLFANKWDLIEENESLRCLTDEELDAFCEQNHFEKGVCFEYCKKKKIKNLKNFFFVFKKKNRFTTSAKSGLNIKKGMNFIITKVMKNKKKLDQALPAESADPNRITADDLAKKNSPTKTKTDSKGCCTLV</sequence>
<proteinExistence type="inferred from homology"/>
<dbReference type="SMART" id="SM00173">
    <property type="entry name" value="RAS"/>
    <property type="match status" value="1"/>
</dbReference>
<evidence type="ECO:0000256" key="5">
    <source>
        <dbReference type="SAM" id="Phobius"/>
    </source>
</evidence>
<dbReference type="GO" id="GO:0003924">
    <property type="term" value="F:GTPase activity"/>
    <property type="evidence" value="ECO:0007669"/>
    <property type="project" value="InterPro"/>
</dbReference>
<comment type="caution">
    <text evidence="6">The sequence shown here is derived from an EMBL/GenBank/DDBJ whole genome shotgun (WGS) entry which is preliminary data.</text>
</comment>
<keyword evidence="5" id="KW-1133">Transmembrane helix</keyword>
<dbReference type="SMART" id="SM00175">
    <property type="entry name" value="RAB"/>
    <property type="match status" value="1"/>
</dbReference>
<dbReference type="Pfam" id="PF08477">
    <property type="entry name" value="Roc"/>
    <property type="match status" value="1"/>
</dbReference>
<gene>
    <name evidence="6" type="ORF">RFI_10610</name>
</gene>
<dbReference type="Gene3D" id="3.40.50.300">
    <property type="entry name" value="P-loop containing nucleotide triphosphate hydrolases"/>
    <property type="match status" value="1"/>
</dbReference>
<evidence type="ECO:0000313" key="6">
    <source>
        <dbReference type="EMBL" id="ETO26526.1"/>
    </source>
</evidence>
<dbReference type="Pfam" id="PF00071">
    <property type="entry name" value="Ras"/>
    <property type="match status" value="1"/>
</dbReference>
<dbReference type="PRINTS" id="PR00449">
    <property type="entry name" value="RASTRNSFRMNG"/>
</dbReference>
<organism evidence="6 7">
    <name type="scientific">Reticulomyxa filosa</name>
    <dbReference type="NCBI Taxonomy" id="46433"/>
    <lineage>
        <taxon>Eukaryota</taxon>
        <taxon>Sar</taxon>
        <taxon>Rhizaria</taxon>
        <taxon>Retaria</taxon>
        <taxon>Foraminifera</taxon>
        <taxon>Monothalamids</taxon>
        <taxon>Reticulomyxidae</taxon>
        <taxon>Reticulomyxa</taxon>
    </lineage>
</organism>
<dbReference type="GO" id="GO:0005764">
    <property type="term" value="C:lysosome"/>
    <property type="evidence" value="ECO:0007669"/>
    <property type="project" value="TreeGrafter"/>
</dbReference>
<dbReference type="EMBL" id="ASPP01007810">
    <property type="protein sequence ID" value="ETO26526.1"/>
    <property type="molecule type" value="Genomic_DNA"/>
</dbReference>
<feature type="region of interest" description="Disordered" evidence="4">
    <location>
        <begin position="281"/>
        <end position="306"/>
    </location>
</feature>
<name>X6NKK9_RETFI</name>
<keyword evidence="3" id="KW-0342">GTP-binding</keyword>
<comment type="similarity">
    <text evidence="1">Belongs to the small GTPase superfamily. Rab family.</text>
</comment>
<keyword evidence="5" id="KW-0812">Transmembrane</keyword>
<dbReference type="GO" id="GO:0008333">
    <property type="term" value="P:endosome to lysosome transport"/>
    <property type="evidence" value="ECO:0007669"/>
    <property type="project" value="TreeGrafter"/>
</dbReference>
<dbReference type="Proteomes" id="UP000023152">
    <property type="component" value="Unassembled WGS sequence"/>
</dbReference>
<accession>X6NKK9</accession>
<evidence type="ECO:0000256" key="2">
    <source>
        <dbReference type="ARBA" id="ARBA00022741"/>
    </source>
</evidence>
<dbReference type="OrthoDB" id="48625at2759"/>
<keyword evidence="2" id="KW-0547">Nucleotide-binding</keyword>
<dbReference type="GO" id="GO:0005770">
    <property type="term" value="C:late endosome"/>
    <property type="evidence" value="ECO:0007669"/>
    <property type="project" value="TreeGrafter"/>
</dbReference>
<evidence type="ECO:0000256" key="1">
    <source>
        <dbReference type="ARBA" id="ARBA00006270"/>
    </source>
</evidence>
<dbReference type="PANTHER" id="PTHR47981">
    <property type="entry name" value="RAB FAMILY"/>
    <property type="match status" value="1"/>
</dbReference>